<protein>
    <submittedName>
        <fullName evidence="5">Peptide/nickel transport system substrate-binding protein</fullName>
    </submittedName>
</protein>
<proteinExistence type="inferred from homology"/>
<dbReference type="EMBL" id="FUWX01000010">
    <property type="protein sequence ID" value="SJZ76429.1"/>
    <property type="molecule type" value="Genomic_DNA"/>
</dbReference>
<keyword evidence="2" id="KW-0813">Transport</keyword>
<organism evidence="5 6">
    <name type="scientific">Cetobacterium ceti</name>
    <dbReference type="NCBI Taxonomy" id="180163"/>
    <lineage>
        <taxon>Bacteria</taxon>
        <taxon>Fusobacteriati</taxon>
        <taxon>Fusobacteriota</taxon>
        <taxon>Fusobacteriia</taxon>
        <taxon>Fusobacteriales</taxon>
        <taxon>Fusobacteriaceae</taxon>
        <taxon>Cetobacterium</taxon>
    </lineage>
</organism>
<keyword evidence="6" id="KW-1185">Reference proteome</keyword>
<dbReference type="GO" id="GO:1904680">
    <property type="term" value="F:peptide transmembrane transporter activity"/>
    <property type="evidence" value="ECO:0007669"/>
    <property type="project" value="TreeGrafter"/>
</dbReference>
<comment type="similarity">
    <text evidence="1">Belongs to the bacterial solute-binding protein 5 family.</text>
</comment>
<dbReference type="PIRSF" id="PIRSF002741">
    <property type="entry name" value="MppA"/>
    <property type="match status" value="1"/>
</dbReference>
<dbReference type="STRING" id="180163.SAMN02745174_01486"/>
<evidence type="ECO:0000256" key="1">
    <source>
        <dbReference type="ARBA" id="ARBA00005695"/>
    </source>
</evidence>
<evidence type="ECO:0000313" key="5">
    <source>
        <dbReference type="EMBL" id="SJZ76429.1"/>
    </source>
</evidence>
<evidence type="ECO:0000256" key="2">
    <source>
        <dbReference type="ARBA" id="ARBA00022448"/>
    </source>
</evidence>
<evidence type="ECO:0000259" key="4">
    <source>
        <dbReference type="Pfam" id="PF00496"/>
    </source>
</evidence>
<dbReference type="InterPro" id="IPR030678">
    <property type="entry name" value="Peptide/Ni-bd"/>
</dbReference>
<dbReference type="Pfam" id="PF00496">
    <property type="entry name" value="SBP_bac_5"/>
    <property type="match status" value="1"/>
</dbReference>
<name>A0A1T4NAX0_9FUSO</name>
<dbReference type="RefSeq" id="WP_078693975.1">
    <property type="nucleotide sequence ID" value="NZ_FUWX01000010.1"/>
</dbReference>
<dbReference type="AlphaFoldDB" id="A0A1T4NAX0"/>
<dbReference type="PANTHER" id="PTHR30290:SF9">
    <property type="entry name" value="OLIGOPEPTIDE-BINDING PROTEIN APPA"/>
    <property type="match status" value="1"/>
</dbReference>
<gene>
    <name evidence="5" type="ORF">SAMN02745174_01486</name>
</gene>
<dbReference type="Gene3D" id="3.40.190.10">
    <property type="entry name" value="Periplasmic binding protein-like II"/>
    <property type="match status" value="1"/>
</dbReference>
<dbReference type="SUPFAM" id="SSF53850">
    <property type="entry name" value="Periplasmic binding protein-like II"/>
    <property type="match status" value="1"/>
</dbReference>
<dbReference type="Proteomes" id="UP000191153">
    <property type="component" value="Unassembled WGS sequence"/>
</dbReference>
<keyword evidence="3" id="KW-0732">Signal</keyword>
<dbReference type="InterPro" id="IPR039424">
    <property type="entry name" value="SBP_5"/>
</dbReference>
<dbReference type="Gene3D" id="3.10.105.10">
    <property type="entry name" value="Dipeptide-binding Protein, Domain 3"/>
    <property type="match status" value="1"/>
</dbReference>
<dbReference type="GO" id="GO:0015833">
    <property type="term" value="P:peptide transport"/>
    <property type="evidence" value="ECO:0007669"/>
    <property type="project" value="TreeGrafter"/>
</dbReference>
<feature type="domain" description="Solute-binding protein family 5" evidence="4">
    <location>
        <begin position="69"/>
        <end position="417"/>
    </location>
</feature>
<accession>A0A1T4NAX0</accession>
<evidence type="ECO:0000256" key="3">
    <source>
        <dbReference type="ARBA" id="ARBA00022729"/>
    </source>
</evidence>
<reference evidence="5 6" key="1">
    <citation type="submission" date="2017-02" db="EMBL/GenBank/DDBJ databases">
        <authorList>
            <person name="Peterson S.W."/>
        </authorList>
    </citation>
    <scope>NUCLEOTIDE SEQUENCE [LARGE SCALE GENOMIC DNA]</scope>
    <source>
        <strain evidence="5 6">ATCC 700028</strain>
    </source>
</reference>
<dbReference type="OrthoDB" id="89095at2"/>
<dbReference type="GO" id="GO:0043190">
    <property type="term" value="C:ATP-binding cassette (ABC) transporter complex"/>
    <property type="evidence" value="ECO:0007669"/>
    <property type="project" value="InterPro"/>
</dbReference>
<evidence type="ECO:0000313" key="6">
    <source>
        <dbReference type="Proteomes" id="UP000191153"/>
    </source>
</evidence>
<dbReference type="Gene3D" id="3.90.76.10">
    <property type="entry name" value="Dipeptide-binding Protein, Domain 1"/>
    <property type="match status" value="1"/>
</dbReference>
<dbReference type="PANTHER" id="PTHR30290">
    <property type="entry name" value="PERIPLASMIC BINDING COMPONENT OF ABC TRANSPORTER"/>
    <property type="match status" value="1"/>
</dbReference>
<sequence length="497" mass="55971">MLKKIVQLLCVSVLFLTTFRPTFSEKNTLIIAQNSDAKSLDPHVSNDVPTHRVVTNIYDSLIQWNENHELEPAVAQSWKQIDPLTLEFKIRPNIKFHNGEPLKMSDIKFSLERAKNAPALMTFFSGIDTINIIDDNTIQITTKKPYGPLINYLAHEGAAILNEKVVTEAGKDYGQNPVGTGPYKFQEWKAGDRVILTANKDYFLDKPKSETLVFRVVPEGGNRVIALETGEIDLAYDIDPINLDTVRHHGDLKLYEQPAMGINYLGFNTTNKVLGNVLVRQAIAKAIDLDSIVEAVYLGAAQKANSPVSPSVFGYNKDTKAYEQNIAEAKELLKKAGYSKGIDLKLWTNDNSVRRDIAVILQDQLKAININLNIEILEWGAYLDQLLQKKHDLFLLGWASSPDSDSALYALFHSKNHGSSGNRSYYDNKKVDKLLDLGRESTNPEDRKKYYYEAQGILQEEIPLLTLAYPYDTVGANKSISNFNLNIEKLHKVEKNR</sequence>
<dbReference type="GO" id="GO:0042597">
    <property type="term" value="C:periplasmic space"/>
    <property type="evidence" value="ECO:0007669"/>
    <property type="project" value="UniProtKB-ARBA"/>
</dbReference>
<dbReference type="InterPro" id="IPR000914">
    <property type="entry name" value="SBP_5_dom"/>
</dbReference>